<dbReference type="SUPFAM" id="SSF53850">
    <property type="entry name" value="Periplasmic binding protein-like II"/>
    <property type="match status" value="1"/>
</dbReference>
<gene>
    <name evidence="2" type="ORF">JMJ55_22985</name>
</gene>
<sequence>MQALLNRRALGAAALSVLARPGLTQTDAAAWPNRPVRLVVGYPAGGSTDICARILADDFRTRLSQPIVVENRTGANGSLGAASVAAATDGHTLLVSNTSTMTVNHLLYRDTRYDPLRDLLPVATITISPFILVINPRNPRTQGVRTLQDLIALSQRQPGRVTYASAGVGNLQHLHMEQLLAAAGAQMLHVPYRGSSVATNAMVAGEVDVLLDTPTTGGPLIQAGTLAALATTGETRWRELPEVPTVKEAGYPDFAAVFWNGLVAPANTPPELVNRLYGMMRATAESPTARPPLLAQGDIFVLDPVRFRERIATDIERNAAAIKAAGIEMQ</sequence>
<proteinExistence type="inferred from homology"/>
<dbReference type="PIRSF" id="PIRSF017082">
    <property type="entry name" value="YflP"/>
    <property type="match status" value="1"/>
</dbReference>
<dbReference type="Gene3D" id="3.40.190.150">
    <property type="entry name" value="Bordetella uptake gene, domain 1"/>
    <property type="match status" value="1"/>
</dbReference>
<reference evidence="2 3" key="1">
    <citation type="submission" date="2021-01" db="EMBL/GenBank/DDBJ databases">
        <title>Belnapia mucosa sp. nov. and Belnapia arida sp. nov., isolated from the Tabernas Desert (Almeria, Spain).</title>
        <authorList>
            <person name="Molina-Menor E."/>
            <person name="Vidal-Verdu A."/>
            <person name="Calonge A."/>
            <person name="Satari L."/>
            <person name="Pereto Magraner J."/>
            <person name="Porcar Miralles M."/>
        </authorList>
    </citation>
    <scope>NUCLEOTIDE SEQUENCE [LARGE SCALE GENOMIC DNA]</scope>
    <source>
        <strain evidence="2 3">T6</strain>
    </source>
</reference>
<dbReference type="InterPro" id="IPR042100">
    <property type="entry name" value="Bug_dom1"/>
</dbReference>
<dbReference type="Gene3D" id="3.40.190.10">
    <property type="entry name" value="Periplasmic binding protein-like II"/>
    <property type="match status" value="1"/>
</dbReference>
<dbReference type="EMBL" id="JAEUXJ010000012">
    <property type="protein sequence ID" value="MBL6458206.1"/>
    <property type="molecule type" value="Genomic_DNA"/>
</dbReference>
<dbReference type="RefSeq" id="WP_202827941.1">
    <property type="nucleotide sequence ID" value="NZ_JAEUXJ010000012.1"/>
</dbReference>
<dbReference type="Pfam" id="PF03401">
    <property type="entry name" value="TctC"/>
    <property type="match status" value="1"/>
</dbReference>
<comment type="similarity">
    <text evidence="1">Belongs to the UPF0065 (bug) family.</text>
</comment>
<comment type="caution">
    <text evidence="2">The sequence shown here is derived from an EMBL/GenBank/DDBJ whole genome shotgun (WGS) entry which is preliminary data.</text>
</comment>
<protein>
    <submittedName>
        <fullName evidence="2">Tripartite tricarboxylate transporter substrate binding protein</fullName>
    </submittedName>
</protein>
<organism evidence="2 3">
    <name type="scientific">Belnapia mucosa</name>
    <dbReference type="NCBI Taxonomy" id="2804532"/>
    <lineage>
        <taxon>Bacteria</taxon>
        <taxon>Pseudomonadati</taxon>
        <taxon>Pseudomonadota</taxon>
        <taxon>Alphaproteobacteria</taxon>
        <taxon>Acetobacterales</taxon>
        <taxon>Roseomonadaceae</taxon>
        <taxon>Belnapia</taxon>
    </lineage>
</organism>
<evidence type="ECO:0000313" key="3">
    <source>
        <dbReference type="Proteomes" id="UP000606490"/>
    </source>
</evidence>
<accession>A0ABS1V962</accession>
<dbReference type="PANTHER" id="PTHR42928">
    <property type="entry name" value="TRICARBOXYLATE-BINDING PROTEIN"/>
    <property type="match status" value="1"/>
</dbReference>
<dbReference type="Proteomes" id="UP000606490">
    <property type="component" value="Unassembled WGS sequence"/>
</dbReference>
<evidence type="ECO:0000256" key="1">
    <source>
        <dbReference type="ARBA" id="ARBA00006987"/>
    </source>
</evidence>
<keyword evidence="3" id="KW-1185">Reference proteome</keyword>
<dbReference type="InterPro" id="IPR005064">
    <property type="entry name" value="BUG"/>
</dbReference>
<dbReference type="PANTHER" id="PTHR42928:SF5">
    <property type="entry name" value="BLR1237 PROTEIN"/>
    <property type="match status" value="1"/>
</dbReference>
<evidence type="ECO:0000313" key="2">
    <source>
        <dbReference type="EMBL" id="MBL6458206.1"/>
    </source>
</evidence>
<name>A0ABS1V962_9PROT</name>
<dbReference type="CDD" id="cd07012">
    <property type="entry name" value="PBP2_Bug_TTT"/>
    <property type="match status" value="1"/>
</dbReference>